<dbReference type="InterPro" id="IPR046867">
    <property type="entry name" value="AldOxase/xan_DH_MoCoBD2"/>
</dbReference>
<feature type="domain" description="Aldehyde oxidase/xanthine dehydrogenase a/b hammerhead" evidence="3">
    <location>
        <begin position="19"/>
        <end position="133"/>
    </location>
</feature>
<gene>
    <name evidence="5" type="ORF">ENT82_07755</name>
    <name evidence="4" type="ORF">ENU43_06620</name>
</gene>
<dbReference type="EMBL" id="DTAD01000083">
    <property type="protein sequence ID" value="HGN90997.1"/>
    <property type="molecule type" value="Genomic_DNA"/>
</dbReference>
<name>A0A7C4E2L7_CALS0</name>
<accession>A0A7C4E2L7</accession>
<evidence type="ECO:0000313" key="5">
    <source>
        <dbReference type="EMBL" id="HGN90997.1"/>
    </source>
</evidence>
<dbReference type="InterPro" id="IPR000674">
    <property type="entry name" value="Ald_Oxase/Xan_DH_a/b"/>
</dbReference>
<evidence type="ECO:0000256" key="1">
    <source>
        <dbReference type="ARBA" id="ARBA00022505"/>
    </source>
</evidence>
<dbReference type="InterPro" id="IPR016208">
    <property type="entry name" value="Ald_Oxase/xanthine_DH-like"/>
</dbReference>
<dbReference type="Gene3D" id="3.90.1170.50">
    <property type="entry name" value="Aldehyde oxidase/xanthine dehydrogenase, a/b hammerhead"/>
    <property type="match status" value="1"/>
</dbReference>
<organism evidence="5">
    <name type="scientific">Caldiarchaeum subterraneum</name>
    <dbReference type="NCBI Taxonomy" id="311458"/>
    <lineage>
        <taxon>Archaea</taxon>
        <taxon>Nitrososphaerota</taxon>
        <taxon>Candidatus Caldarchaeales</taxon>
        <taxon>Candidatus Caldarchaeaceae</taxon>
        <taxon>Candidatus Caldarchaeum</taxon>
    </lineage>
</organism>
<dbReference type="Pfam" id="PF02738">
    <property type="entry name" value="MoCoBD_1"/>
    <property type="match status" value="1"/>
</dbReference>
<dbReference type="SMART" id="SM01008">
    <property type="entry name" value="Ald_Xan_dh_C"/>
    <property type="match status" value="1"/>
</dbReference>
<dbReference type="InterPro" id="IPR008274">
    <property type="entry name" value="AldOxase/xan_DH_MoCoBD1"/>
</dbReference>
<evidence type="ECO:0000313" key="4">
    <source>
        <dbReference type="EMBL" id="HGL41320.1"/>
    </source>
</evidence>
<dbReference type="InterPro" id="IPR037165">
    <property type="entry name" value="AldOxase/xan_DH_Mopterin-bd_sf"/>
</dbReference>
<dbReference type="Pfam" id="PF01315">
    <property type="entry name" value="Ald_Xan_dh_C"/>
    <property type="match status" value="1"/>
</dbReference>
<dbReference type="PANTHER" id="PTHR11908:SF132">
    <property type="entry name" value="ALDEHYDE OXIDASE 1-RELATED"/>
    <property type="match status" value="1"/>
</dbReference>
<dbReference type="EMBL" id="DTCM01000080">
    <property type="protein sequence ID" value="HGL41320.1"/>
    <property type="molecule type" value="Genomic_DNA"/>
</dbReference>
<dbReference type="Gene3D" id="3.30.365.10">
    <property type="entry name" value="Aldehyde oxidase/xanthine dehydrogenase, molybdopterin binding domain"/>
    <property type="match status" value="4"/>
</dbReference>
<dbReference type="AlphaFoldDB" id="A0A7C4E2L7"/>
<comment type="caution">
    <text evidence="5">The sequence shown here is derived from an EMBL/GenBank/DDBJ whole genome shotgun (WGS) entry which is preliminary data.</text>
</comment>
<dbReference type="InterPro" id="IPR036856">
    <property type="entry name" value="Ald_Oxase/Xan_DH_a/b_sf"/>
</dbReference>
<keyword evidence="1" id="KW-0500">Molybdenum</keyword>
<dbReference type="PANTHER" id="PTHR11908">
    <property type="entry name" value="XANTHINE DEHYDROGENASE"/>
    <property type="match status" value="1"/>
</dbReference>
<keyword evidence="2" id="KW-0560">Oxidoreductase</keyword>
<evidence type="ECO:0000259" key="3">
    <source>
        <dbReference type="SMART" id="SM01008"/>
    </source>
</evidence>
<dbReference type="SUPFAM" id="SSF54665">
    <property type="entry name" value="CO dehydrogenase molybdoprotein N-domain-like"/>
    <property type="match status" value="1"/>
</dbReference>
<proteinExistence type="predicted"/>
<evidence type="ECO:0000256" key="2">
    <source>
        <dbReference type="ARBA" id="ARBA00023002"/>
    </source>
</evidence>
<dbReference type="FunFam" id="3.30.365.10:FF:000001">
    <property type="entry name" value="Xanthine dehydrogenase oxidase"/>
    <property type="match status" value="1"/>
</dbReference>
<dbReference type="GO" id="GO:0005506">
    <property type="term" value="F:iron ion binding"/>
    <property type="evidence" value="ECO:0007669"/>
    <property type="project" value="InterPro"/>
</dbReference>
<dbReference type="SUPFAM" id="SSF56003">
    <property type="entry name" value="Molybdenum cofactor-binding domain"/>
    <property type="match status" value="1"/>
</dbReference>
<dbReference type="GO" id="GO:0016491">
    <property type="term" value="F:oxidoreductase activity"/>
    <property type="evidence" value="ECO:0007669"/>
    <property type="project" value="UniProtKB-KW"/>
</dbReference>
<protein>
    <submittedName>
        <fullName evidence="5">Xanthine dehydrogenase family protein molybdopterin-binding subunit</fullName>
    </submittedName>
</protein>
<dbReference type="NCBIfam" id="NF041018">
    <property type="entry name" value="glyceraldDH_alpha"/>
    <property type="match status" value="1"/>
</dbReference>
<dbReference type="InterPro" id="IPR053554">
    <property type="entry name" value="Glyceraldehyde_dh-related"/>
</dbReference>
<dbReference type="Pfam" id="PF20256">
    <property type="entry name" value="MoCoBD_2"/>
    <property type="match status" value="1"/>
</dbReference>
<reference evidence="5" key="1">
    <citation type="journal article" date="2020" name="mSystems">
        <title>Genome- and Community-Level Interaction Insights into Carbon Utilization and Element Cycling Functions of Hydrothermarchaeota in Hydrothermal Sediment.</title>
        <authorList>
            <person name="Zhou Z."/>
            <person name="Liu Y."/>
            <person name="Xu W."/>
            <person name="Pan J."/>
            <person name="Luo Z.H."/>
            <person name="Li M."/>
        </authorList>
    </citation>
    <scope>NUCLEOTIDE SEQUENCE [LARGE SCALE GENOMIC DNA]</scope>
    <source>
        <strain evidence="5">SpSt-613</strain>
        <strain evidence="4">SpSt-669</strain>
    </source>
</reference>
<sequence>MAKLVGVAVKRKEDPRLVKGESVYVDDIRLPGMLYAVFVRSPHAHARIKSLDVSAARRVRGVAAVYTGKDLQGKVGSQVVETIMDEKRFVQRQPLAVDVVKFVGEPVAVVVAEDLYTARDAAELVQVEYEPLPAVVDPEKALEKDSPRVHETLEDNVCYRWRRVYGDVEKLFKEADEVVETRLVIQRLAPSAMEPRGVVAHYDGYNRMLTVWSSTQFPHRLRTWISTSLNMAENRVRVIAPEVGGGFGSKLNHYPEEVIIPYLAIKLGRPVKWFENRSENLSATTHGRDMIANVSAAVKRTGEILAVRLKLLADLGAYSYVYTQDNPIMAARMIQGCYMIQGLDLEVIGVYTNKMATDAYRGAGRPEASYIIERTVDAVARRLGMDPAEVRRRNFIPAEKLPYKTLTGFVYDSGDYAKALDTLLAAADYEGLKKMRDEHRKQGRYLGIGLSTFIEVCNFSYQSASVRVEPSGKTLVFTSTSPHGQGEETAFAQIVSDALGVSIDDVQVIHGDTLAIPYGWGTAGSWTLTSGGNAILNACKQIRQKMVAIAAHHLECSPEDIEVEDGRFFVKDAPEKGVSFEEVAAMAYDPEKLPEGVEMGLAATSFYNPDLTFPYGAYLALVEVFPETGEVEVKKAFLVNDVGKVVNPMLVEGQIHGGAVQALGQALYEEVVYGENGALLTSSFADYLLPSATEIPEMVLQRMETPAPNPLGTKGVGELATIGFTQAIVNAVEDALSPLGIRIEKTPLTPYRVWSLANMGQRR</sequence>